<comment type="caution">
    <text evidence="10">The sequence shown here is derived from an EMBL/GenBank/DDBJ whole genome shotgun (WGS) entry which is preliminary data.</text>
</comment>
<evidence type="ECO:0000256" key="8">
    <source>
        <dbReference type="ARBA" id="ARBA00023118"/>
    </source>
</evidence>
<accession>A0A432MCR1</accession>
<dbReference type="PANTHER" id="PTHR34405">
    <property type="entry name" value="CRISPR-ASSOCIATED ENDORIBONUCLEASE CAS2"/>
    <property type="match status" value="1"/>
</dbReference>
<evidence type="ECO:0000256" key="1">
    <source>
        <dbReference type="ARBA" id="ARBA00001946"/>
    </source>
</evidence>
<evidence type="ECO:0000256" key="4">
    <source>
        <dbReference type="ARBA" id="ARBA00022723"/>
    </source>
</evidence>
<dbReference type="GO" id="GO:0004521">
    <property type="term" value="F:RNA endonuclease activity"/>
    <property type="evidence" value="ECO:0007669"/>
    <property type="project" value="InterPro"/>
</dbReference>
<comment type="function">
    <text evidence="9">CRISPR (clustered regularly interspaced short palindromic repeat), is an adaptive immune system that provides protection against mobile genetic elements (viruses, transposable elements and conjugative plasmids). CRISPR clusters contain sequences complementary to antecedent mobile elements and target invading nucleic acids. CRISPR clusters are transcribed and processed into CRISPR RNA (crRNA). Functions as a ssRNA-specific endoribonuclease. Involved in the integration of spacer DNA into the CRISPR cassette.</text>
</comment>
<dbReference type="GO" id="GO:0043571">
    <property type="term" value="P:maintenance of CRISPR repeat elements"/>
    <property type="evidence" value="ECO:0007669"/>
    <property type="project" value="UniProtKB-UniRule"/>
</dbReference>
<dbReference type="GO" id="GO:0051607">
    <property type="term" value="P:defense response to virus"/>
    <property type="evidence" value="ECO:0007669"/>
    <property type="project" value="UniProtKB-UniRule"/>
</dbReference>
<dbReference type="Proteomes" id="UP000280296">
    <property type="component" value="Unassembled WGS sequence"/>
</dbReference>
<comment type="cofactor">
    <cofactor evidence="1 9">
        <name>Mg(2+)</name>
        <dbReference type="ChEBI" id="CHEBI:18420"/>
    </cofactor>
</comment>
<evidence type="ECO:0000256" key="9">
    <source>
        <dbReference type="HAMAP-Rule" id="MF_01471"/>
    </source>
</evidence>
<comment type="subunit">
    <text evidence="9">Homodimer, forms a heterotetramer with a Cas1 homodimer.</text>
</comment>
<keyword evidence="7 9" id="KW-0460">Magnesium</keyword>
<dbReference type="HAMAP" id="MF_01471">
    <property type="entry name" value="Cas2"/>
    <property type="match status" value="1"/>
</dbReference>
<keyword evidence="4 9" id="KW-0479">Metal-binding</keyword>
<dbReference type="InterPro" id="IPR021127">
    <property type="entry name" value="CRISPR_associated_Cas2"/>
</dbReference>
<keyword evidence="6 9" id="KW-0378">Hydrolase</keyword>
<organism evidence="10 11">
    <name type="scientific">Tautonia sociabilis</name>
    <dbReference type="NCBI Taxonomy" id="2080755"/>
    <lineage>
        <taxon>Bacteria</taxon>
        <taxon>Pseudomonadati</taxon>
        <taxon>Planctomycetota</taxon>
        <taxon>Planctomycetia</taxon>
        <taxon>Isosphaerales</taxon>
        <taxon>Isosphaeraceae</taxon>
        <taxon>Tautonia</taxon>
    </lineage>
</organism>
<feature type="binding site" evidence="9">
    <location>
        <position position="12"/>
    </location>
    <ligand>
        <name>Mg(2+)</name>
        <dbReference type="ChEBI" id="CHEBI:18420"/>
        <note>catalytic</note>
    </ligand>
</feature>
<dbReference type="EC" id="3.1.-.-" evidence="9"/>
<gene>
    <name evidence="9 10" type="primary">cas2</name>
    <name evidence="10" type="ORF">TsocGM_23825</name>
</gene>
<evidence type="ECO:0000256" key="5">
    <source>
        <dbReference type="ARBA" id="ARBA00022759"/>
    </source>
</evidence>
<dbReference type="CDD" id="cd09725">
    <property type="entry name" value="Cas2_I_II_III"/>
    <property type="match status" value="1"/>
</dbReference>
<dbReference type="InterPro" id="IPR019199">
    <property type="entry name" value="Virulence_VapD/CRISPR_Cas2"/>
</dbReference>
<dbReference type="GO" id="GO:0046872">
    <property type="term" value="F:metal ion binding"/>
    <property type="evidence" value="ECO:0007669"/>
    <property type="project" value="UniProtKB-UniRule"/>
</dbReference>
<evidence type="ECO:0000256" key="3">
    <source>
        <dbReference type="ARBA" id="ARBA00022722"/>
    </source>
</evidence>
<sequence>MSDARWWLVCYDVHDPARLRRCAGVLEGAGQRLQHSVFRCWLTPAGMQRLRWELTEVLAPDDDLLMIPLCSRCVGGMQTTHSSLKAPDWPAGPEPHRIL</sequence>
<keyword evidence="5 9" id="KW-0255">Endonuclease</keyword>
<proteinExistence type="inferred from homology"/>
<evidence type="ECO:0000313" key="10">
    <source>
        <dbReference type="EMBL" id="RUL82174.1"/>
    </source>
</evidence>
<name>A0A432MCR1_9BACT</name>
<keyword evidence="3 9" id="KW-0540">Nuclease</keyword>
<dbReference type="SUPFAM" id="SSF143430">
    <property type="entry name" value="TTP0101/SSO1404-like"/>
    <property type="match status" value="1"/>
</dbReference>
<dbReference type="NCBIfam" id="TIGR01573">
    <property type="entry name" value="cas2"/>
    <property type="match status" value="1"/>
</dbReference>
<dbReference type="AlphaFoldDB" id="A0A432MCR1"/>
<evidence type="ECO:0000256" key="2">
    <source>
        <dbReference type="ARBA" id="ARBA00009959"/>
    </source>
</evidence>
<dbReference type="RefSeq" id="WP_126727960.1">
    <property type="nucleotide sequence ID" value="NZ_RYZH01000075.1"/>
</dbReference>
<dbReference type="Gene3D" id="3.30.70.240">
    <property type="match status" value="1"/>
</dbReference>
<evidence type="ECO:0000256" key="6">
    <source>
        <dbReference type="ARBA" id="ARBA00022801"/>
    </source>
</evidence>
<dbReference type="PANTHER" id="PTHR34405:SF3">
    <property type="entry name" value="CRISPR-ASSOCIATED ENDORIBONUCLEASE CAS2 3"/>
    <property type="match status" value="1"/>
</dbReference>
<reference evidence="10 11" key="2">
    <citation type="submission" date="2019-01" db="EMBL/GenBank/DDBJ databases">
        <title>Tautonia sociabilis, a novel thermotolerant planctomycete of Isosphaeraceae family, isolated from a 4000 m deep subterranean habitat.</title>
        <authorList>
            <person name="Kovaleva O.L."/>
            <person name="Elcheninov A.G."/>
            <person name="Van Heerden E."/>
            <person name="Toshchakov S.V."/>
            <person name="Novikov A."/>
            <person name="Bonch-Osmolovskaya E.A."/>
            <person name="Kublanov I.V."/>
        </authorList>
    </citation>
    <scope>NUCLEOTIDE SEQUENCE [LARGE SCALE GENOMIC DNA]</scope>
    <source>
        <strain evidence="10 11">GM2012</strain>
    </source>
</reference>
<dbReference type="GO" id="GO:0016787">
    <property type="term" value="F:hydrolase activity"/>
    <property type="evidence" value="ECO:0007669"/>
    <property type="project" value="UniProtKB-KW"/>
</dbReference>
<evidence type="ECO:0000313" key="11">
    <source>
        <dbReference type="Proteomes" id="UP000280296"/>
    </source>
</evidence>
<keyword evidence="11" id="KW-1185">Reference proteome</keyword>
<protein>
    <recommendedName>
        <fullName evidence="9">CRISPR-associated endoribonuclease Cas2</fullName>
        <ecNumber evidence="9">3.1.-.-</ecNumber>
    </recommendedName>
</protein>
<dbReference type="OrthoDB" id="9798176at2"/>
<comment type="similarity">
    <text evidence="2 9">Belongs to the CRISPR-associated endoribonuclease Cas2 protein family.</text>
</comment>
<evidence type="ECO:0000256" key="7">
    <source>
        <dbReference type="ARBA" id="ARBA00022842"/>
    </source>
</evidence>
<dbReference type="Pfam" id="PF09827">
    <property type="entry name" value="CRISPR_Cas2"/>
    <property type="match status" value="1"/>
</dbReference>
<keyword evidence="8 9" id="KW-0051">Antiviral defense</keyword>
<dbReference type="EMBL" id="RYZH01000075">
    <property type="protein sequence ID" value="RUL82174.1"/>
    <property type="molecule type" value="Genomic_DNA"/>
</dbReference>
<reference evidence="10 11" key="1">
    <citation type="submission" date="2018-12" db="EMBL/GenBank/DDBJ databases">
        <authorList>
            <person name="Toschakov S.V."/>
        </authorList>
    </citation>
    <scope>NUCLEOTIDE SEQUENCE [LARGE SCALE GENOMIC DNA]</scope>
    <source>
        <strain evidence="10 11">GM2012</strain>
    </source>
</reference>